<dbReference type="RefSeq" id="WP_185666998.1">
    <property type="nucleotide sequence ID" value="NZ_JABBJF010000003.1"/>
</dbReference>
<dbReference type="CDD" id="cd03801">
    <property type="entry name" value="GT4_PimA-like"/>
    <property type="match status" value="1"/>
</dbReference>
<gene>
    <name evidence="2" type="ORF">HII27_05780</name>
</gene>
<feature type="domain" description="Glycosyl transferase family 1" evidence="1">
    <location>
        <begin position="180"/>
        <end position="323"/>
    </location>
</feature>
<dbReference type="Pfam" id="PF00534">
    <property type="entry name" value="Glycos_transf_1"/>
    <property type="match status" value="1"/>
</dbReference>
<dbReference type="PANTHER" id="PTHR45947:SF3">
    <property type="entry name" value="SULFOQUINOVOSYL TRANSFERASE SQD2"/>
    <property type="match status" value="1"/>
</dbReference>
<dbReference type="PANTHER" id="PTHR45947">
    <property type="entry name" value="SULFOQUINOVOSYL TRANSFERASE SQD2"/>
    <property type="match status" value="1"/>
</dbReference>
<evidence type="ECO:0000313" key="3">
    <source>
        <dbReference type="Proteomes" id="UP000607331"/>
    </source>
</evidence>
<accession>A0ABR6RQC4</accession>
<dbReference type="EMBL" id="JABBJF010000003">
    <property type="protein sequence ID" value="MBC1185224.1"/>
    <property type="molecule type" value="Genomic_DNA"/>
</dbReference>
<sequence length="352" mass="40539">MSSKKNKYDAVFITNIPAFYKVNLFNELNKLINIYVIFISEKSNIRENDFYGFNIDFEHCFLNSKSYENRSKIKTFFYLIKKILFIDYKMIVYSGWETREATILSFLSKRKKNAIVIESSIMETKITGLAWFLKKLAINRMSKAYPSGILQQKILDEAGFKGESIVTHGVGITNYQKKQNNNKKIYYDKQHFKFIYIGRLSKEKNIEMLIDVFSVLPYELTIIGDGDLKSTLENKATKNIKFEGYVENRNVIAYLKNHNCFILPSVSEPWGLVVEEALIAGLPIIVSNKVGCHCDLIDNTNGLIFDAKNPDSLKQAIENMVDNYTRFNCGASMYDGTIMAKRQINSYLSSIK</sequence>
<dbReference type="SUPFAM" id="SSF53756">
    <property type="entry name" value="UDP-Glycosyltransferase/glycogen phosphorylase"/>
    <property type="match status" value="1"/>
</dbReference>
<reference evidence="2 3" key="1">
    <citation type="submission" date="2020-04" db="EMBL/GenBank/DDBJ databases">
        <title>The draft genome of Kluyvera sichuanensis strain SCKS090646.</title>
        <authorList>
            <person name="Wei L."/>
            <person name="Liu L."/>
            <person name="Feng Y."/>
            <person name="Zong Z."/>
        </authorList>
    </citation>
    <scope>NUCLEOTIDE SEQUENCE [LARGE SCALE GENOMIC DNA]</scope>
    <source>
        <strain evidence="2 3">090646</strain>
    </source>
</reference>
<dbReference type="Proteomes" id="UP000607331">
    <property type="component" value="Unassembled WGS sequence"/>
</dbReference>
<evidence type="ECO:0000259" key="1">
    <source>
        <dbReference type="Pfam" id="PF00534"/>
    </source>
</evidence>
<dbReference type="InterPro" id="IPR050194">
    <property type="entry name" value="Glycosyltransferase_grp1"/>
</dbReference>
<protein>
    <submittedName>
        <fullName evidence="2">Glycosyltransferase family 4 protein</fullName>
    </submittedName>
</protein>
<dbReference type="InterPro" id="IPR001296">
    <property type="entry name" value="Glyco_trans_1"/>
</dbReference>
<organism evidence="2 3">
    <name type="scientific">Kluyvera sichuanensis</name>
    <dbReference type="NCBI Taxonomy" id="2725494"/>
    <lineage>
        <taxon>Bacteria</taxon>
        <taxon>Pseudomonadati</taxon>
        <taxon>Pseudomonadota</taxon>
        <taxon>Gammaproteobacteria</taxon>
        <taxon>Enterobacterales</taxon>
        <taxon>Enterobacteriaceae</taxon>
        <taxon>Kluyvera</taxon>
    </lineage>
</organism>
<proteinExistence type="predicted"/>
<name>A0ABR6RQC4_9ENTR</name>
<evidence type="ECO:0000313" key="2">
    <source>
        <dbReference type="EMBL" id="MBC1185224.1"/>
    </source>
</evidence>
<keyword evidence="3" id="KW-1185">Reference proteome</keyword>
<comment type="caution">
    <text evidence="2">The sequence shown here is derived from an EMBL/GenBank/DDBJ whole genome shotgun (WGS) entry which is preliminary data.</text>
</comment>
<dbReference type="Gene3D" id="3.40.50.2000">
    <property type="entry name" value="Glycogen Phosphorylase B"/>
    <property type="match status" value="1"/>
</dbReference>